<sequence length="161" mass="19064">MKNQQKEELKTDLLLKKFLKKSEEEILEIDNKIKTTNQLEEKHLLTETKLLKEKEIIKYKNLLKDKEINIVNIKQLEEKLVQPDLISTTKNALENQKIQAQNKIKNINEQITKKTNTINLQTNLNAIEKELQDPQISPELKKYLIKYKENTQTKITNLEQQ</sequence>
<name>A0ABX8TMS8_9MOLU</name>
<evidence type="ECO:0000256" key="1">
    <source>
        <dbReference type="SAM" id="Coils"/>
    </source>
</evidence>
<dbReference type="EMBL" id="CP066882">
    <property type="protein sequence ID" value="QYC30758.1"/>
    <property type="molecule type" value="Genomic_DNA"/>
</dbReference>
<reference evidence="2 3" key="1">
    <citation type="journal article" date="2021" name="Mol. Plant">
        <title>Genomic insights into the fast growth of paulownias and the formation of Paulownia witches' broom.</title>
        <authorList>
            <person name="Cao Y."/>
            <person name="Sun G."/>
            <person name="Zhai X."/>
            <person name="Xu P."/>
            <person name="Ma L."/>
            <person name="Deng M."/>
            <person name="Zhao Z."/>
            <person name="Yang H."/>
            <person name="Dong Y."/>
            <person name="Shang Z."/>
            <person name="Lv Y."/>
            <person name="Yan L."/>
            <person name="Liu H."/>
            <person name="Cao X."/>
            <person name="Li B."/>
            <person name="Wang Z."/>
            <person name="Zhao X."/>
            <person name="Yu H."/>
            <person name="Wang F."/>
            <person name="Ma W."/>
            <person name="Huang J."/>
            <person name="Fan G."/>
        </authorList>
    </citation>
    <scope>NUCLEOTIDE SEQUENCE [LARGE SCALE GENOMIC DNA]</scope>
    <source>
        <strain evidence="2 3">Zhengzhou</strain>
    </source>
</reference>
<proteinExistence type="predicted"/>
<keyword evidence="1" id="KW-0175">Coiled coil</keyword>
<protein>
    <submittedName>
        <fullName evidence="2">Uncharacterized protein</fullName>
    </submittedName>
</protein>
<accession>A0ABX8TMS8</accession>
<dbReference type="Proteomes" id="UP000825369">
    <property type="component" value="Chromosome"/>
</dbReference>
<feature type="coiled-coil region" evidence="1">
    <location>
        <begin position="19"/>
        <end position="117"/>
    </location>
</feature>
<dbReference type="RefSeq" id="WP_219474361.1">
    <property type="nucleotide sequence ID" value="NZ_BSCX01000029.1"/>
</dbReference>
<organism evidence="2 3">
    <name type="scientific">Paulownia witches'-broom phytoplasma</name>
    <dbReference type="NCBI Taxonomy" id="39647"/>
    <lineage>
        <taxon>Bacteria</taxon>
        <taxon>Bacillati</taxon>
        <taxon>Mycoplasmatota</taxon>
        <taxon>Mollicutes</taxon>
        <taxon>Acholeplasmatales</taxon>
        <taxon>Acholeplasmataceae</taxon>
        <taxon>Candidatus Phytoplasma</taxon>
        <taxon>16SrI (Aster yellows group)</taxon>
    </lineage>
</organism>
<keyword evidence="3" id="KW-1185">Reference proteome</keyword>
<evidence type="ECO:0000313" key="2">
    <source>
        <dbReference type="EMBL" id="QYC30758.1"/>
    </source>
</evidence>
<evidence type="ECO:0000313" key="3">
    <source>
        <dbReference type="Proteomes" id="UP000825369"/>
    </source>
</evidence>
<gene>
    <name evidence="2" type="ORF">HGD80_02910</name>
</gene>